<dbReference type="InterPro" id="IPR018490">
    <property type="entry name" value="cNMP-bd_dom_sf"/>
</dbReference>
<gene>
    <name evidence="8" type="ORF">EHUX00137_LOCUS29495</name>
</gene>
<dbReference type="SUPFAM" id="SSF55785">
    <property type="entry name" value="PYP-like sensor domain (PAS domain)"/>
    <property type="match status" value="7"/>
</dbReference>
<accession>A0A7S3T090</accession>
<feature type="region of interest" description="Disordered" evidence="4">
    <location>
        <begin position="3045"/>
        <end position="3092"/>
    </location>
</feature>
<feature type="region of interest" description="Disordered" evidence="4">
    <location>
        <begin position="2588"/>
        <end position="2643"/>
    </location>
</feature>
<protein>
    <submittedName>
        <fullName evidence="8">Uncharacterized protein</fullName>
    </submittedName>
</protein>
<feature type="compositionally biased region" description="Basic and acidic residues" evidence="4">
    <location>
        <begin position="2323"/>
        <end position="2336"/>
    </location>
</feature>
<feature type="region of interest" description="Disordered" evidence="4">
    <location>
        <begin position="2323"/>
        <end position="2364"/>
    </location>
</feature>
<dbReference type="PROSITE" id="PS50113">
    <property type="entry name" value="PAC"/>
    <property type="match status" value="1"/>
</dbReference>
<feature type="compositionally biased region" description="Low complexity" evidence="4">
    <location>
        <begin position="2767"/>
        <end position="2777"/>
    </location>
</feature>
<keyword evidence="3" id="KW-0157">Chromophore</keyword>
<dbReference type="PANTHER" id="PTHR47429:SF2">
    <property type="entry name" value="PROTEIN TWIN LOV 1"/>
    <property type="match status" value="1"/>
</dbReference>
<feature type="compositionally biased region" description="Low complexity" evidence="4">
    <location>
        <begin position="2880"/>
        <end position="2890"/>
    </location>
</feature>
<feature type="compositionally biased region" description="Low complexity" evidence="4">
    <location>
        <begin position="2668"/>
        <end position="2701"/>
    </location>
</feature>
<dbReference type="CDD" id="cd00038">
    <property type="entry name" value="CAP_ED"/>
    <property type="match status" value="1"/>
</dbReference>
<feature type="domain" description="PAC" evidence="7">
    <location>
        <begin position="2517"/>
        <end position="2571"/>
    </location>
</feature>
<dbReference type="InterPro" id="IPR000595">
    <property type="entry name" value="cNMP-bd_dom"/>
</dbReference>
<feature type="domain" description="PAS" evidence="6">
    <location>
        <begin position="2053"/>
        <end position="2099"/>
    </location>
</feature>
<dbReference type="Pfam" id="PF00027">
    <property type="entry name" value="cNMP_binding"/>
    <property type="match status" value="1"/>
</dbReference>
<keyword evidence="1" id="KW-0285">Flavoprotein</keyword>
<reference evidence="8" key="1">
    <citation type="submission" date="2021-01" db="EMBL/GenBank/DDBJ databases">
        <authorList>
            <person name="Corre E."/>
            <person name="Pelletier E."/>
            <person name="Niang G."/>
            <person name="Scheremetjew M."/>
            <person name="Finn R."/>
            <person name="Kale V."/>
            <person name="Holt S."/>
            <person name="Cochrane G."/>
            <person name="Meng A."/>
            <person name="Brown T."/>
            <person name="Cohen L."/>
        </authorList>
    </citation>
    <scope>NUCLEOTIDE SEQUENCE</scope>
    <source>
        <strain evidence="8">379</strain>
    </source>
</reference>
<evidence type="ECO:0000259" key="6">
    <source>
        <dbReference type="PROSITE" id="PS50112"/>
    </source>
</evidence>
<dbReference type="Pfam" id="PF13426">
    <property type="entry name" value="PAS_9"/>
    <property type="match status" value="7"/>
</dbReference>
<organism evidence="8">
    <name type="scientific">Emiliania huxleyi</name>
    <name type="common">Coccolithophore</name>
    <name type="synonym">Pontosphaera huxleyi</name>
    <dbReference type="NCBI Taxonomy" id="2903"/>
    <lineage>
        <taxon>Eukaryota</taxon>
        <taxon>Haptista</taxon>
        <taxon>Haptophyta</taxon>
        <taxon>Prymnesiophyceae</taxon>
        <taxon>Isochrysidales</taxon>
        <taxon>Noelaerhabdaceae</taxon>
        <taxon>Emiliania</taxon>
    </lineage>
</organism>
<dbReference type="Gene3D" id="3.30.450.20">
    <property type="entry name" value="PAS domain"/>
    <property type="match status" value="8"/>
</dbReference>
<name>A0A7S3T090_EMIHU</name>
<feature type="region of interest" description="Disordered" evidence="4">
    <location>
        <begin position="2878"/>
        <end position="2939"/>
    </location>
</feature>
<dbReference type="EMBL" id="HBIR01037779">
    <property type="protein sequence ID" value="CAE0569262.1"/>
    <property type="molecule type" value="Transcribed_RNA"/>
</dbReference>
<dbReference type="Gene3D" id="2.60.120.10">
    <property type="entry name" value="Jelly Rolls"/>
    <property type="match status" value="1"/>
</dbReference>
<feature type="domain" description="PAS" evidence="6">
    <location>
        <begin position="2470"/>
        <end position="2516"/>
    </location>
</feature>
<keyword evidence="2" id="KW-0288">FMN</keyword>
<feature type="compositionally biased region" description="Low complexity" evidence="4">
    <location>
        <begin position="2710"/>
        <end position="2722"/>
    </location>
</feature>
<proteinExistence type="predicted"/>
<dbReference type="CDD" id="cd00130">
    <property type="entry name" value="PAS"/>
    <property type="match status" value="6"/>
</dbReference>
<evidence type="ECO:0000313" key="8">
    <source>
        <dbReference type="EMBL" id="CAE0569262.1"/>
    </source>
</evidence>
<feature type="compositionally biased region" description="Low complexity" evidence="4">
    <location>
        <begin position="2899"/>
        <end position="2932"/>
    </location>
</feature>
<dbReference type="InterPro" id="IPR000700">
    <property type="entry name" value="PAS-assoc_C"/>
</dbReference>
<feature type="region of interest" description="Disordered" evidence="4">
    <location>
        <begin position="2660"/>
        <end position="2792"/>
    </location>
</feature>
<evidence type="ECO:0000259" key="5">
    <source>
        <dbReference type="PROSITE" id="PS50042"/>
    </source>
</evidence>
<dbReference type="PANTHER" id="PTHR47429">
    <property type="entry name" value="PROTEIN TWIN LOV 1"/>
    <property type="match status" value="1"/>
</dbReference>
<dbReference type="SMART" id="SM00086">
    <property type="entry name" value="PAC"/>
    <property type="match status" value="5"/>
</dbReference>
<sequence>MVHHIREGLPCRVLVTNYRKDRTRFRNGLMLHPVHDSEGRSRYFIGLACDADRAAKAELARLTVLHRLLPASFQLRLQELDVTCCVKSPGERPRPIDTTASEFEGEFTPLLAGFFRMICQEEPLRTFRHALRCGPLFARLASIAPSSEALRLLVDAQALPAAGPAREDAVVSLYSKHLEKSQGSLGTRNAEPLVMDAIEVATRSVGSKEWAQFVRRPEAGQKPAELEEVVRGMDPGILPCTAAAIGERLWSRYEAPRDAEAFISAMIIWADWSQIGITLADATISGLPLIYVNEAFCRITEYSRQAVLGRSCRILQGPDTEPDAVAAVRASIRSGTDAVVKITNYRASGERFTNLLALRAVRDGQQQRFFIGLQCELPPQGGDAPGAVATAQLLFDHLPQALRPAAKPGGARPTARRASAQPKQPRPPVSTSPIDAAPANPANPRFEAALHGKPQVAAAGPCGVCFIASRRLAPPCQSLVSSSGLRKCILRLSCLSWMHAPNAVKALRALRRIDGAWSELHKFVNETTPEAADEIAAIASSQRPRDIPSRPLFAWHRFMASADGQSALLECLDELPTLCDLHSCRLSFIELLEQAVGSLPIAIAGADLLVPGLPLSYVNAAWSALTGYSRRDAVGRSARLLQGPDTEAATVAELSARIREGRSCDSVVLINYTQDGRRFQHQLALHMVLGEPSDHPVRSGTFSRYAISVSIDADKASSEDRDRLSLVRQLLPSQVDASLFESPASSLPADKVAQVRQYSLSALPLEEQLVLESGKLGVRRLLELEGVCESVMTRVASDDQRAQVKLVRAVRGLGDLSPGERTPKARGIARQLLPHEAPSLMALSETSLMSHLSNAAAKAVDEISQLGLVQSLPPQDLDDAVLSLLESGGMPDPYKHLWEQYSLPSEVAGWLAAFVQVAEACAASIVLSDMSLAGAPMVYVNDAFCEFTGYTKREVLGSNCRFLQGPHTEASKVAQLSESLRQGEACAACLTNYRKDGETFQNLLLCLPVHDSTGVYRFCIGIQAAADDCDRSAIARLATRLPASIRAVYTRPAAAMYAAGALLAGSPVMHNGGGQTAETAAFLRETLASHFQFQHLDSACQAALATAMRREVYTPNHRLFREGDPPEFMCIVEEGEVVSITAAGQLHERLQSGTLVGETAVVYDCPSPTASLIGAAGAVLWVIDAYIVHAIVQAHGCALLGGEAAGCSRPAPPLLHCDKEIHPITAEAVERCLEQALVDSLDGGGDPAVAQNHSGMLDKLMQIDATCELSRLMWCRSLVEAATCLLQLEKGRAALEATFEEPPVPTLHWISRALAGGGDARGLLEEVDGSLDTDALDESEIGRRLQSATTIHVRRFAEHVLPLFVASPHSMALLRDLPRTSETQGLLLTPRPSWRESFEAVAEMLPVAISLADYRVPGLPLVFVNRAWQSLTGYTREEVTGASCRLLQGEQTEAASTSLIVESLRNACSCEVVITNYQKNGSAFRNELSLHMVFDQNDACRYVVGLAGASSDLRLLIARLLPTQIPSSLEPMHALWESSSSMPDLTQGQRAFGQASGEFGRALCFRNAPEAIWSILQDEEAAALFEDLVQGNTDAQLRIQLCMQAFTLDVMFGEDQEEEALKIYYEYLALPGARSPEAAEALERIEVETARARDHLATTVLPAVLADPRSSPLVQVAAEVTPGDPGAIWPNHEPSQALRGWLSAVVGVSDQLEVGITVSDFASPGNPLVFVNTRFCELTGYDSAECLGRNCRFLQGPESEQRAVAKMICAMRAGEECVVRLSNYRKDGTKFELLLALCPIRCGGKLVYYVGLHVVLSESIGLARALADMELLLEHMPAAVATKATGLKPRTRDYHGDLIQCLGRDGDEGDGEESTPSEEDLFSRAMWARSDPEPLLRRLLALPIATVALRAHMEDFFEGNLCTFCSCAIGMHAGDAATLMDRFLPELRDSSSSAQDLVQSQLEECIQKLAVRWQSFLNSPSCARLVRRLRSTLDAESARRLFLLAPEPPASDAKGLATQLFSSRHWLRALAAAWDEDPTAVAIADAQLPGVPLVYVNPAFEQLTGYTSDEVVGRNCRFLQGPETSRAAVSELTAAIQRHTSCTVSLANYHKAGSGFTNSVTVLPILDVVTGEPRIHFSLSQRYSVAPLAAASQRLAAEKIQATIPRVVRFLTPTPSVSDGVVAVGAPLLVPGEARHPWSGAPIRRHRSALLGVLQLRGEVVFDGLALFSDFVTAHWRRCGRIKARDGSKASVEDSIMSVQLALYSSSIATDPLAYLSQILVYIREVAGLAALSGEDKTEKMTELYASHVKAERGVIRRRKKSREAWRKVEEKKPDLSELAPPEMTREAGDAASQGATRPVSPAGSVATSFSSALQEDVERSLELHRDTLANLLVFDAWHAMISSPVGANLEANLAASDDAGEVRMSELISSCRASLPVDTDGWLRLLISAVHGQFVGVLACDMTLPGAPIIFVNSGFERISGYTNMELHGGSCRRLSSPESNEETIEQMRQAMRTATEVKVQLLNRKKDGTDFLHLIALRPIFDSSGLYRFMLGVTVEVTQSLDRMKHRLAQMERLLQLVPSRLSLPSPSAARERAQLTRSMVQVRPPQNDWDDSKSARGARARSFSGSASSKQRLHNASAGPGKEVKVFGALPVDASPRRLPHLRSAEPPSIKAEPPSEEAAAARAARAAEAAAAAQRAAAEAEEKESAAQQAAAAAAARVQARREQLEIKGGGSTSSRSSGDRRRGNQAPVSPNATPPSGRRDISSAASSTTSTSRPAKHGSPVANDQVAQASLPSVSTLTSENLMLLQGDLAAAHESPQHVGSSMPAKSAIAGSWPGKEHNLPAMCSQGSPSVRSEECASPDLFGARAALPTAASCPSSPSVLSPTVPTRPPPLTSVPSPLLRRLAVGPASSNGSSSSLASMDSLPSNSGPASPSLSTFTVLPRSGGSAYAGALPRFECHTNSLSTAKAAPSLASPHLSDSFNHSVMLASPSAEASPPQPQSQCSSGFPSPLLSAFPPTFIGPPQMSPFSQLSSCSSACQSSAVESPDDVFGAGLSASEAPPANTQSYDQPPEAHMLFPHFGSAQFNRN</sequence>
<feature type="compositionally biased region" description="Low complexity" evidence="4">
    <location>
        <begin position="2618"/>
        <end position="2633"/>
    </location>
</feature>
<dbReference type="SMART" id="SM00091">
    <property type="entry name" value="PAS"/>
    <property type="match status" value="7"/>
</dbReference>
<dbReference type="InterPro" id="IPR000014">
    <property type="entry name" value="PAS"/>
</dbReference>
<feature type="region of interest" description="Disordered" evidence="4">
    <location>
        <begin position="404"/>
        <end position="446"/>
    </location>
</feature>
<dbReference type="GO" id="GO:0005634">
    <property type="term" value="C:nucleus"/>
    <property type="evidence" value="ECO:0007669"/>
    <property type="project" value="TreeGrafter"/>
</dbReference>
<feature type="domain" description="PAS" evidence="6">
    <location>
        <begin position="914"/>
        <end position="983"/>
    </location>
</feature>
<dbReference type="InterPro" id="IPR035965">
    <property type="entry name" value="PAS-like_dom_sf"/>
</dbReference>
<feature type="domain" description="PAS" evidence="6">
    <location>
        <begin position="615"/>
        <end position="661"/>
    </location>
</feature>
<evidence type="ECO:0000256" key="2">
    <source>
        <dbReference type="ARBA" id="ARBA00022643"/>
    </source>
</evidence>
<evidence type="ECO:0000259" key="7">
    <source>
        <dbReference type="PROSITE" id="PS50113"/>
    </source>
</evidence>
<evidence type="ECO:0000256" key="3">
    <source>
        <dbReference type="ARBA" id="ARBA00022991"/>
    </source>
</evidence>
<evidence type="ECO:0000256" key="4">
    <source>
        <dbReference type="SAM" id="MobiDB-lite"/>
    </source>
</evidence>
<dbReference type="NCBIfam" id="TIGR00229">
    <property type="entry name" value="sensory_box"/>
    <property type="match status" value="6"/>
</dbReference>
<dbReference type="InterPro" id="IPR001610">
    <property type="entry name" value="PAC"/>
</dbReference>
<feature type="domain" description="Cyclic nucleotide-binding" evidence="5">
    <location>
        <begin position="1092"/>
        <end position="1184"/>
    </location>
</feature>
<dbReference type="SUPFAM" id="SSF51206">
    <property type="entry name" value="cAMP-binding domain-like"/>
    <property type="match status" value="1"/>
</dbReference>
<dbReference type="InterPro" id="IPR014710">
    <property type="entry name" value="RmlC-like_jellyroll"/>
</dbReference>
<feature type="domain" description="PAS" evidence="6">
    <location>
        <begin position="1394"/>
        <end position="1467"/>
    </location>
</feature>
<dbReference type="PROSITE" id="PS50042">
    <property type="entry name" value="CNMP_BINDING_3"/>
    <property type="match status" value="1"/>
</dbReference>
<evidence type="ECO:0000256" key="1">
    <source>
        <dbReference type="ARBA" id="ARBA00022630"/>
    </source>
</evidence>
<dbReference type="PROSITE" id="PS50112">
    <property type="entry name" value="PAS"/>
    <property type="match status" value="5"/>
</dbReference>
<dbReference type="SMART" id="SM00100">
    <property type="entry name" value="cNMP"/>
    <property type="match status" value="1"/>
</dbReference>